<feature type="transmembrane region" description="Helical" evidence="7">
    <location>
        <begin position="16"/>
        <end position="37"/>
    </location>
</feature>
<feature type="transmembrane region" description="Helical" evidence="7">
    <location>
        <begin position="335"/>
        <end position="354"/>
    </location>
</feature>
<feature type="transmembrane region" description="Helical" evidence="7">
    <location>
        <begin position="242"/>
        <end position="266"/>
    </location>
</feature>
<keyword evidence="2" id="KW-0813">Transport</keyword>
<feature type="domain" description="ABC3 transporter permease C-terminal" evidence="8">
    <location>
        <begin position="249"/>
        <end position="362"/>
    </location>
</feature>
<organism evidence="10 11">
    <name type="scientific">candidate division WWE3 bacterium RIFCSPLOWO2_01_FULL_53_14</name>
    <dbReference type="NCBI Taxonomy" id="1802628"/>
    <lineage>
        <taxon>Bacteria</taxon>
        <taxon>Katanobacteria</taxon>
    </lineage>
</organism>
<dbReference type="PANTHER" id="PTHR43738:SF1">
    <property type="entry name" value="HEMIN TRANSPORT SYSTEM PERMEASE PROTEIN HRTB-RELATED"/>
    <property type="match status" value="1"/>
</dbReference>
<keyword evidence="4 7" id="KW-0812">Transmembrane</keyword>
<evidence type="ECO:0000256" key="3">
    <source>
        <dbReference type="ARBA" id="ARBA00022475"/>
    </source>
</evidence>
<comment type="subcellular location">
    <subcellularLocation>
        <location evidence="1">Cell membrane</location>
        <topology evidence="1">Multi-pass membrane protein</topology>
    </subcellularLocation>
</comment>
<sequence>MISLARKNLFAEKTRLLISVGGVAFSVLLILVLLSLYQGWQTLIASYVNGVKADVWVMQEGTVDMFHSVTLIPITFRENLKEMDGVGEVDRLLMRRVSIELGGKDVDLQLIGYDTVSGRGGPSRVVAGSDSPSRGEIILDRVFTNSNYLKLNDEIVVSGRNFKIVGISEGGNFIVTQTGFIPIEDAEELLEMQIFANYFLVSVKEGFGAEGVIQTIEANSDLDARGRAEFLEDNQGLVTETFLPIIEVLVLIGFAVGVAIVGLTVYTATIEKSREYGILKAIGAGNTYLYQTIFEQSLISSLLGFAVGVALTYAVDSAAGALVPEFVTVIRPVDIALVLGVAVLMSIFASFIPIKRIAGLDPLVVFKS</sequence>
<evidence type="ECO:0000256" key="7">
    <source>
        <dbReference type="SAM" id="Phobius"/>
    </source>
</evidence>
<dbReference type="GO" id="GO:0005886">
    <property type="term" value="C:plasma membrane"/>
    <property type="evidence" value="ECO:0007669"/>
    <property type="project" value="UniProtKB-SubCell"/>
</dbReference>
<dbReference type="InterPro" id="IPR051125">
    <property type="entry name" value="ABC-4/HrtB_transporter"/>
</dbReference>
<dbReference type="Pfam" id="PF02687">
    <property type="entry name" value="FtsX"/>
    <property type="match status" value="1"/>
</dbReference>
<evidence type="ECO:0000256" key="2">
    <source>
        <dbReference type="ARBA" id="ARBA00022448"/>
    </source>
</evidence>
<accession>A0A1F4VS63</accession>
<keyword evidence="5 7" id="KW-1133">Transmembrane helix</keyword>
<dbReference type="STRING" id="1802628.A2890_01660"/>
<evidence type="ECO:0000256" key="5">
    <source>
        <dbReference type="ARBA" id="ARBA00022989"/>
    </source>
</evidence>
<protein>
    <submittedName>
        <fullName evidence="10">Uncharacterized protein</fullName>
    </submittedName>
</protein>
<dbReference type="EMBL" id="MEVL01000031">
    <property type="protein sequence ID" value="OGC59895.1"/>
    <property type="molecule type" value="Genomic_DNA"/>
</dbReference>
<feature type="domain" description="MacB-like periplasmic core" evidence="9">
    <location>
        <begin position="17"/>
        <end position="217"/>
    </location>
</feature>
<keyword evidence="3" id="KW-1003">Cell membrane</keyword>
<evidence type="ECO:0000313" key="11">
    <source>
        <dbReference type="Proteomes" id="UP000176967"/>
    </source>
</evidence>
<dbReference type="InterPro" id="IPR003838">
    <property type="entry name" value="ABC3_permease_C"/>
</dbReference>
<reference evidence="10 11" key="1">
    <citation type="journal article" date="2016" name="Nat. Commun.">
        <title>Thousands of microbial genomes shed light on interconnected biogeochemical processes in an aquifer system.</title>
        <authorList>
            <person name="Anantharaman K."/>
            <person name="Brown C.T."/>
            <person name="Hug L.A."/>
            <person name="Sharon I."/>
            <person name="Castelle C.J."/>
            <person name="Probst A.J."/>
            <person name="Thomas B.C."/>
            <person name="Singh A."/>
            <person name="Wilkins M.J."/>
            <person name="Karaoz U."/>
            <person name="Brodie E.L."/>
            <person name="Williams K.H."/>
            <person name="Hubbard S.S."/>
            <person name="Banfield J.F."/>
        </authorList>
    </citation>
    <scope>NUCLEOTIDE SEQUENCE [LARGE SCALE GENOMIC DNA]</scope>
</reference>
<comment type="caution">
    <text evidence="10">The sequence shown here is derived from an EMBL/GenBank/DDBJ whole genome shotgun (WGS) entry which is preliminary data.</text>
</comment>
<evidence type="ECO:0000256" key="4">
    <source>
        <dbReference type="ARBA" id="ARBA00022692"/>
    </source>
</evidence>
<proteinExistence type="predicted"/>
<evidence type="ECO:0000313" key="10">
    <source>
        <dbReference type="EMBL" id="OGC59895.1"/>
    </source>
</evidence>
<dbReference type="Pfam" id="PF12704">
    <property type="entry name" value="MacB_PCD"/>
    <property type="match status" value="1"/>
</dbReference>
<keyword evidence="6 7" id="KW-0472">Membrane</keyword>
<evidence type="ECO:0000259" key="9">
    <source>
        <dbReference type="Pfam" id="PF12704"/>
    </source>
</evidence>
<dbReference type="InterPro" id="IPR025857">
    <property type="entry name" value="MacB_PCD"/>
</dbReference>
<gene>
    <name evidence="10" type="ORF">A2890_01660</name>
</gene>
<evidence type="ECO:0000256" key="1">
    <source>
        <dbReference type="ARBA" id="ARBA00004651"/>
    </source>
</evidence>
<name>A0A1F4VS63_UNCKA</name>
<dbReference type="Proteomes" id="UP000176967">
    <property type="component" value="Unassembled WGS sequence"/>
</dbReference>
<feature type="transmembrane region" description="Helical" evidence="7">
    <location>
        <begin position="298"/>
        <end position="315"/>
    </location>
</feature>
<evidence type="ECO:0000259" key="8">
    <source>
        <dbReference type="Pfam" id="PF02687"/>
    </source>
</evidence>
<dbReference type="PANTHER" id="PTHR43738">
    <property type="entry name" value="ABC TRANSPORTER, MEMBRANE PROTEIN"/>
    <property type="match status" value="1"/>
</dbReference>
<evidence type="ECO:0000256" key="6">
    <source>
        <dbReference type="ARBA" id="ARBA00023136"/>
    </source>
</evidence>
<dbReference type="AlphaFoldDB" id="A0A1F4VS63"/>